<evidence type="ECO:0000313" key="3">
    <source>
        <dbReference type="Proteomes" id="UP000887013"/>
    </source>
</evidence>
<protein>
    <submittedName>
        <fullName evidence="2">Protein Red</fullName>
    </submittedName>
</protein>
<keyword evidence="3" id="KW-1185">Reference proteome</keyword>
<sequence length="148" mass="17355">MNDEKLKEKQGERVNKWDNILSSEYVENAEDRSKDKLLLDVHKADDSRLKAKLTSKLVRDVSKSYVEYYHGAPEEYCENVSNKEALLKAAFQYDVKMADCRITRRTGIGKRDEKLNGLLLRNMHFVSRSTEKVQYFHMLSSYLDHFIS</sequence>
<proteinExistence type="predicted"/>
<dbReference type="InterPro" id="IPR012492">
    <property type="entry name" value="RED_C"/>
</dbReference>
<dbReference type="Pfam" id="PF07807">
    <property type="entry name" value="RED_C"/>
    <property type="match status" value="1"/>
</dbReference>
<feature type="domain" description="Protein RED C-terminal" evidence="1">
    <location>
        <begin position="71"/>
        <end position="121"/>
    </location>
</feature>
<gene>
    <name evidence="2" type="primary">IK_1</name>
    <name evidence="2" type="ORF">NPIL_653251</name>
</gene>
<organism evidence="2 3">
    <name type="scientific">Nephila pilipes</name>
    <name type="common">Giant wood spider</name>
    <name type="synonym">Nephila maculata</name>
    <dbReference type="NCBI Taxonomy" id="299642"/>
    <lineage>
        <taxon>Eukaryota</taxon>
        <taxon>Metazoa</taxon>
        <taxon>Ecdysozoa</taxon>
        <taxon>Arthropoda</taxon>
        <taxon>Chelicerata</taxon>
        <taxon>Arachnida</taxon>
        <taxon>Araneae</taxon>
        <taxon>Araneomorphae</taxon>
        <taxon>Entelegynae</taxon>
        <taxon>Araneoidea</taxon>
        <taxon>Nephilidae</taxon>
        <taxon>Nephila</taxon>
    </lineage>
</organism>
<reference evidence="2" key="1">
    <citation type="submission" date="2020-08" db="EMBL/GenBank/DDBJ databases">
        <title>Multicomponent nature underlies the extraordinary mechanical properties of spider dragline silk.</title>
        <authorList>
            <person name="Kono N."/>
            <person name="Nakamura H."/>
            <person name="Mori M."/>
            <person name="Yoshida Y."/>
            <person name="Ohtoshi R."/>
            <person name="Malay A.D."/>
            <person name="Moran D.A.P."/>
            <person name="Tomita M."/>
            <person name="Numata K."/>
            <person name="Arakawa K."/>
        </authorList>
    </citation>
    <scope>NUCLEOTIDE SEQUENCE</scope>
</reference>
<evidence type="ECO:0000313" key="2">
    <source>
        <dbReference type="EMBL" id="GFU07906.1"/>
    </source>
</evidence>
<dbReference type="EMBL" id="BMAW01077752">
    <property type="protein sequence ID" value="GFU07906.1"/>
    <property type="molecule type" value="Genomic_DNA"/>
</dbReference>
<accession>A0A8X6QD02</accession>
<name>A0A8X6QD02_NEPPI</name>
<evidence type="ECO:0000259" key="1">
    <source>
        <dbReference type="Pfam" id="PF07807"/>
    </source>
</evidence>
<dbReference type="Proteomes" id="UP000887013">
    <property type="component" value="Unassembled WGS sequence"/>
</dbReference>
<comment type="caution">
    <text evidence="2">The sequence shown here is derived from an EMBL/GenBank/DDBJ whole genome shotgun (WGS) entry which is preliminary data.</text>
</comment>
<dbReference type="AlphaFoldDB" id="A0A8X6QD02"/>